<dbReference type="AlphaFoldDB" id="A0A4R1KYV5"/>
<accession>A0A4R1KYV5</accession>
<gene>
    <name evidence="1" type="ORF">C7378_3108</name>
</gene>
<evidence type="ECO:0008006" key="3">
    <source>
        <dbReference type="Google" id="ProtNLM"/>
    </source>
</evidence>
<keyword evidence="2" id="KW-1185">Reference proteome</keyword>
<sequence>MSQSHGLRDLRLLDRSIASRESHQQMPSFEELQRPFPVQRVTQIDPLLTVEDVAERLNVTKDWVWDHSSRKAPYLPVIRVGDGTLRYRSSQIEEFVNERERLSILRRKRR</sequence>
<proteinExistence type="predicted"/>
<dbReference type="Proteomes" id="UP000295210">
    <property type="component" value="Unassembled WGS sequence"/>
</dbReference>
<comment type="caution">
    <text evidence="1">The sequence shown here is derived from an EMBL/GenBank/DDBJ whole genome shotgun (WGS) entry which is preliminary data.</text>
</comment>
<evidence type="ECO:0000313" key="1">
    <source>
        <dbReference type="EMBL" id="TCK70722.1"/>
    </source>
</evidence>
<organism evidence="1 2">
    <name type="scientific">Acidipila rosea</name>
    <dbReference type="NCBI Taxonomy" id="768535"/>
    <lineage>
        <taxon>Bacteria</taxon>
        <taxon>Pseudomonadati</taxon>
        <taxon>Acidobacteriota</taxon>
        <taxon>Terriglobia</taxon>
        <taxon>Terriglobales</taxon>
        <taxon>Acidobacteriaceae</taxon>
        <taxon>Acidipila</taxon>
    </lineage>
</organism>
<name>A0A4R1KYV5_9BACT</name>
<protein>
    <recommendedName>
        <fullName evidence="3">Helix-turn-helix protein</fullName>
    </recommendedName>
</protein>
<evidence type="ECO:0000313" key="2">
    <source>
        <dbReference type="Proteomes" id="UP000295210"/>
    </source>
</evidence>
<reference evidence="1 2" key="1">
    <citation type="submission" date="2019-03" db="EMBL/GenBank/DDBJ databases">
        <title>Genomic Encyclopedia of Type Strains, Phase IV (KMG-IV): sequencing the most valuable type-strain genomes for metagenomic binning, comparative biology and taxonomic classification.</title>
        <authorList>
            <person name="Goeker M."/>
        </authorList>
    </citation>
    <scope>NUCLEOTIDE SEQUENCE [LARGE SCALE GENOMIC DNA]</scope>
    <source>
        <strain evidence="1 2">DSM 103428</strain>
    </source>
</reference>
<dbReference type="EMBL" id="SMGK01000006">
    <property type="protein sequence ID" value="TCK70722.1"/>
    <property type="molecule type" value="Genomic_DNA"/>
</dbReference>